<dbReference type="InterPro" id="IPR043502">
    <property type="entry name" value="DNA/RNA_pol_sf"/>
</dbReference>
<dbReference type="AlphaFoldDB" id="A0A6N8EZU6"/>
<feature type="domain" description="Reverse transcriptase" evidence="1">
    <location>
        <begin position="36"/>
        <end position="341"/>
    </location>
</feature>
<dbReference type="Proteomes" id="UP000442469">
    <property type="component" value="Unassembled WGS sequence"/>
</dbReference>
<dbReference type="Pfam" id="PF00078">
    <property type="entry name" value="RVT_1"/>
    <property type="match status" value="1"/>
</dbReference>
<proteinExistence type="predicted"/>
<organism evidence="2 3">
    <name type="scientific">Paenibacillus macerans</name>
    <name type="common">Bacillus macerans</name>
    <dbReference type="NCBI Taxonomy" id="44252"/>
    <lineage>
        <taxon>Bacteria</taxon>
        <taxon>Bacillati</taxon>
        <taxon>Bacillota</taxon>
        <taxon>Bacilli</taxon>
        <taxon>Bacillales</taxon>
        <taxon>Paenibacillaceae</taxon>
        <taxon>Paenibacillus</taxon>
    </lineage>
</organism>
<dbReference type="RefSeq" id="WP_155620900.1">
    <property type="nucleotide sequence ID" value="NZ_BOSD01000013.1"/>
</dbReference>
<dbReference type="SUPFAM" id="SSF56672">
    <property type="entry name" value="DNA/RNA polymerases"/>
    <property type="match status" value="1"/>
</dbReference>
<comment type="caution">
    <text evidence="2">The sequence shown here is derived from an EMBL/GenBank/DDBJ whole genome shotgun (WGS) entry which is preliminary data.</text>
</comment>
<protein>
    <recommendedName>
        <fullName evidence="1">Reverse transcriptase domain-containing protein</fullName>
    </recommendedName>
</protein>
<gene>
    <name evidence="2" type="ORF">GNQ08_22775</name>
</gene>
<evidence type="ECO:0000259" key="1">
    <source>
        <dbReference type="PROSITE" id="PS50878"/>
    </source>
</evidence>
<dbReference type="InterPro" id="IPR000477">
    <property type="entry name" value="RT_dom"/>
</dbReference>
<dbReference type="EMBL" id="WNZZ01000022">
    <property type="protein sequence ID" value="MUG25195.1"/>
    <property type="molecule type" value="Genomic_DNA"/>
</dbReference>
<sequence length="439" mass="51966">MNIDEWKKIAKYRGYAHFDRRLSKEEAWGYVSDPEKIKTHGFFPFIRYTITIKKYSKKKGRTTKRRVVCYSAHKDRYIYQFYSFLLNQEYNKRVKSDGLNYCAIAYRNNLGKNNIDFAKKAFDKIKQLGTCYIIIGDFTSFFDKLDHKYLKERICDLLQTDKLSEDYYAVYKNITKFSTWDLSDLLKDNGLPNNTYGIRRFNKRDIALPLGEYKTLKRKRIKPNKNSFGIPQGSAISAVLSNIYMLEFDAKINSYVSHKNGLYMRYSDDFIIVVPKYGSTTFDKVYETLMSIIGETPSLELEPNKTQLFEFELGEISSIEIKGDTIHESKKKRINYLGFSFDGNVVTIRDKTISKYYNKLNRNIRRIIKSEDDTETQKIIKRIRLYKKFGYHANGVNNKNRNFLTYIDRTESIFGTNERVSIVKKRHIQKIRRKLRNKI</sequence>
<evidence type="ECO:0000313" key="2">
    <source>
        <dbReference type="EMBL" id="MUG25195.1"/>
    </source>
</evidence>
<accession>A0A6N8EZU6</accession>
<name>A0A6N8EZU6_PAEMA</name>
<evidence type="ECO:0000313" key="3">
    <source>
        <dbReference type="Proteomes" id="UP000442469"/>
    </source>
</evidence>
<dbReference type="CDD" id="cd01651">
    <property type="entry name" value="RT_G2_intron"/>
    <property type="match status" value="1"/>
</dbReference>
<dbReference type="PROSITE" id="PS50878">
    <property type="entry name" value="RT_POL"/>
    <property type="match status" value="1"/>
</dbReference>
<reference evidence="2 3" key="1">
    <citation type="submission" date="2019-11" db="EMBL/GenBank/DDBJ databases">
        <title>Draft genome sequences of five Paenibacillus species of dairy origin.</title>
        <authorList>
            <person name="Olajide A.M."/>
            <person name="Chen S."/>
            <person name="Lapointe G."/>
        </authorList>
    </citation>
    <scope>NUCLEOTIDE SEQUENCE [LARGE SCALE GENOMIC DNA]</scope>
    <source>
        <strain evidence="2 3">3CT49</strain>
    </source>
</reference>